<dbReference type="Proteomes" id="UP001337655">
    <property type="component" value="Unassembled WGS sequence"/>
</dbReference>
<dbReference type="PANTHER" id="PTHR47784:SF5">
    <property type="entry name" value="STEROL UPTAKE CONTROL PROTEIN 2"/>
    <property type="match status" value="1"/>
</dbReference>
<dbReference type="RefSeq" id="XP_064654313.1">
    <property type="nucleotide sequence ID" value="XM_064807566.1"/>
</dbReference>
<dbReference type="GO" id="GO:0001228">
    <property type="term" value="F:DNA-binding transcription activator activity, RNA polymerase II-specific"/>
    <property type="evidence" value="ECO:0007669"/>
    <property type="project" value="TreeGrafter"/>
</dbReference>
<proteinExistence type="predicted"/>
<keyword evidence="2" id="KW-1185">Reference proteome</keyword>
<dbReference type="InterPro" id="IPR053157">
    <property type="entry name" value="Sterol_Uptake_Regulator"/>
</dbReference>
<dbReference type="AlphaFoldDB" id="A0AAV9NWC2"/>
<sequence>MFWRGVKDDAHYVWGEYIPQQAVKHPFLMHGILAATAMHMSHQQGHRAAHYLRLSDKHQTVALGVYRSVLATDINSENADALFALASLISVSAMARACIEAEAADPPGTMNMESVTEFFFLTRGVRDVISVTHEHIQRGPMVALFDIQRMPEGVKVTLPPSVGDQFVAIDEMLHSWGLDPDALATCETALKNLQQVYQTIVYYAPTQIIENATVWIWPIQVPSPFVRLVQACCQPALVIFAHFAAIAAAVRMAWYNQNWSVYAINGVSVALDESMKHWVDWPRAQAKDLMAVLGVRQPGADHKRAGAI</sequence>
<dbReference type="PANTHER" id="PTHR47784">
    <property type="entry name" value="STEROL UPTAKE CONTROL PROTEIN 2"/>
    <property type="match status" value="1"/>
</dbReference>
<reference evidence="1 2" key="1">
    <citation type="submission" date="2023-08" db="EMBL/GenBank/DDBJ databases">
        <title>Black Yeasts Isolated from many extreme environments.</title>
        <authorList>
            <person name="Coleine C."/>
            <person name="Stajich J.E."/>
            <person name="Selbmann L."/>
        </authorList>
    </citation>
    <scope>NUCLEOTIDE SEQUENCE [LARGE SCALE GENOMIC DNA]</scope>
    <source>
        <strain evidence="1 2">CCFEE 5935</strain>
    </source>
</reference>
<protein>
    <submittedName>
        <fullName evidence="1">Uncharacterized protein</fullName>
    </submittedName>
</protein>
<comment type="caution">
    <text evidence="1">The sequence shown here is derived from an EMBL/GenBank/DDBJ whole genome shotgun (WGS) entry which is preliminary data.</text>
</comment>
<dbReference type="EMBL" id="JAVRRT010000022">
    <property type="protein sequence ID" value="KAK5163949.1"/>
    <property type="molecule type" value="Genomic_DNA"/>
</dbReference>
<evidence type="ECO:0000313" key="2">
    <source>
        <dbReference type="Proteomes" id="UP001337655"/>
    </source>
</evidence>
<name>A0AAV9NWC2_9PEZI</name>
<organism evidence="1 2">
    <name type="scientific">Saxophila tyrrhenica</name>
    <dbReference type="NCBI Taxonomy" id="1690608"/>
    <lineage>
        <taxon>Eukaryota</taxon>
        <taxon>Fungi</taxon>
        <taxon>Dikarya</taxon>
        <taxon>Ascomycota</taxon>
        <taxon>Pezizomycotina</taxon>
        <taxon>Dothideomycetes</taxon>
        <taxon>Dothideomycetidae</taxon>
        <taxon>Mycosphaerellales</taxon>
        <taxon>Extremaceae</taxon>
        <taxon>Saxophila</taxon>
    </lineage>
</organism>
<gene>
    <name evidence="1" type="ORF">LTR77_010345</name>
</gene>
<accession>A0AAV9NWC2</accession>
<dbReference type="GeneID" id="89931674"/>
<evidence type="ECO:0000313" key="1">
    <source>
        <dbReference type="EMBL" id="KAK5163949.1"/>
    </source>
</evidence>